<organism evidence="2 3">
    <name type="scientific">Lasiosphaeria hispida</name>
    <dbReference type="NCBI Taxonomy" id="260671"/>
    <lineage>
        <taxon>Eukaryota</taxon>
        <taxon>Fungi</taxon>
        <taxon>Dikarya</taxon>
        <taxon>Ascomycota</taxon>
        <taxon>Pezizomycotina</taxon>
        <taxon>Sordariomycetes</taxon>
        <taxon>Sordariomycetidae</taxon>
        <taxon>Sordariales</taxon>
        <taxon>Lasiosphaeriaceae</taxon>
        <taxon>Lasiosphaeria</taxon>
    </lineage>
</organism>
<evidence type="ECO:0000256" key="1">
    <source>
        <dbReference type="SAM" id="MobiDB-lite"/>
    </source>
</evidence>
<evidence type="ECO:0000313" key="2">
    <source>
        <dbReference type="EMBL" id="KAK3363296.1"/>
    </source>
</evidence>
<feature type="compositionally biased region" description="Polar residues" evidence="1">
    <location>
        <begin position="142"/>
        <end position="156"/>
    </location>
</feature>
<evidence type="ECO:0000313" key="3">
    <source>
        <dbReference type="Proteomes" id="UP001275084"/>
    </source>
</evidence>
<gene>
    <name evidence="2" type="ORF">B0T25DRAFT_513344</name>
</gene>
<reference evidence="2" key="2">
    <citation type="submission" date="2023-06" db="EMBL/GenBank/DDBJ databases">
        <authorList>
            <consortium name="Lawrence Berkeley National Laboratory"/>
            <person name="Haridas S."/>
            <person name="Hensen N."/>
            <person name="Bonometti L."/>
            <person name="Westerberg I."/>
            <person name="Brannstrom I.O."/>
            <person name="Guillou S."/>
            <person name="Cros-Aarteil S."/>
            <person name="Calhoun S."/>
            <person name="Kuo A."/>
            <person name="Mondo S."/>
            <person name="Pangilinan J."/>
            <person name="Riley R."/>
            <person name="Labutti K."/>
            <person name="Andreopoulos B."/>
            <person name="Lipzen A."/>
            <person name="Chen C."/>
            <person name="Yanf M."/>
            <person name="Daum C."/>
            <person name="Ng V."/>
            <person name="Clum A."/>
            <person name="Steindorff A."/>
            <person name="Ohm R."/>
            <person name="Martin F."/>
            <person name="Silar P."/>
            <person name="Natvig D."/>
            <person name="Lalanne C."/>
            <person name="Gautier V."/>
            <person name="Ament-Velasquez S.L."/>
            <person name="Kruys A."/>
            <person name="Hutchinson M.I."/>
            <person name="Powell A.J."/>
            <person name="Barry K."/>
            <person name="Miller A.N."/>
            <person name="Grigoriev I.V."/>
            <person name="Debuchy R."/>
            <person name="Gladieux P."/>
            <person name="Thoren M.H."/>
            <person name="Johannesson H."/>
        </authorList>
    </citation>
    <scope>NUCLEOTIDE SEQUENCE</scope>
    <source>
        <strain evidence="2">CBS 955.72</strain>
    </source>
</reference>
<comment type="caution">
    <text evidence="2">The sequence shown here is derived from an EMBL/GenBank/DDBJ whole genome shotgun (WGS) entry which is preliminary data.</text>
</comment>
<feature type="region of interest" description="Disordered" evidence="1">
    <location>
        <begin position="602"/>
        <end position="636"/>
    </location>
</feature>
<sequence length="704" mass="75712">MDVKEPTMDCNLPELLVRDLEVSESVFASKSMTAGYPSLGLATSNTVDTTTFQKQKIPRRPIPACQPPTVKSRPLSLILGSNRTSSVSVSCHHDEEESACQAGLSDSASDAASSVGMEPPSVRTREQSFTTAATSVSGRCSSLVSHKPISPSTAASSRMDRGERTWFDTEADVDANLDRLPYAEPGSSERVERGRLPPRPRSAIGLGAFNVPEISPRPPGANTRPSAAATTLHTPSQVFPAERPHTSSGQGNMDSLRPRIIDIQPPVAVPKRKSSLERIHRRMVPTPAGMDSQQPIGNNAPNKYEDDEANSDESEFTPPSTIPTLATACGRTVIDASWPPSLGRDQVARRVPASAPPQASATGIVFLGDRGLAETHAHHPHPTPPERSRKPSFADFGACDLNMRAFPSRTSSIASSISAPGVPLPPEVVDTLRISISCFPETMLLSSSLSVETIRIYSKKLRHGVNPTNRLSEDSHSLFSFSTSSTKPPGRWNLPKLMQSRRVKKSNRPMKSATAESPVAASAPVTPNWTAIKNIFPTSSDYLCDALYAHLVAYNYVSLFCPQPPVLPMRCLPGSGLYDSNEGSHRIPKKAASVLGLQERAEADGGKDGEHMAFGRSNSRRQAIGDGNSPGICKSGGGDMSTLRNVQAGLGRCIALLVTTLKMTTEQMGLEPMLLRSREPKTIDPLLMRSLCEVVRCSEETVVC</sequence>
<dbReference type="AlphaFoldDB" id="A0AAJ0HUS7"/>
<accession>A0AAJ0HUS7</accession>
<feature type="region of interest" description="Disordered" evidence="1">
    <location>
        <begin position="285"/>
        <end position="324"/>
    </location>
</feature>
<feature type="compositionally biased region" description="Acidic residues" evidence="1">
    <location>
        <begin position="305"/>
        <end position="315"/>
    </location>
</feature>
<feature type="region of interest" description="Disordered" evidence="1">
    <location>
        <begin position="180"/>
        <end position="256"/>
    </location>
</feature>
<feature type="region of interest" description="Disordered" evidence="1">
    <location>
        <begin position="142"/>
        <end position="161"/>
    </location>
</feature>
<keyword evidence="3" id="KW-1185">Reference proteome</keyword>
<feature type="region of interest" description="Disordered" evidence="1">
    <location>
        <begin position="374"/>
        <end position="393"/>
    </location>
</feature>
<feature type="region of interest" description="Disordered" evidence="1">
    <location>
        <begin position="91"/>
        <end position="126"/>
    </location>
</feature>
<feature type="compositionally biased region" description="Polar residues" evidence="1">
    <location>
        <begin position="291"/>
        <end position="301"/>
    </location>
</feature>
<reference evidence="2" key="1">
    <citation type="journal article" date="2023" name="Mol. Phylogenet. Evol.">
        <title>Genome-scale phylogeny and comparative genomics of the fungal order Sordariales.</title>
        <authorList>
            <person name="Hensen N."/>
            <person name="Bonometti L."/>
            <person name="Westerberg I."/>
            <person name="Brannstrom I.O."/>
            <person name="Guillou S."/>
            <person name="Cros-Aarteil S."/>
            <person name="Calhoun S."/>
            <person name="Haridas S."/>
            <person name="Kuo A."/>
            <person name="Mondo S."/>
            <person name="Pangilinan J."/>
            <person name="Riley R."/>
            <person name="LaButti K."/>
            <person name="Andreopoulos B."/>
            <person name="Lipzen A."/>
            <person name="Chen C."/>
            <person name="Yan M."/>
            <person name="Daum C."/>
            <person name="Ng V."/>
            <person name="Clum A."/>
            <person name="Steindorff A."/>
            <person name="Ohm R.A."/>
            <person name="Martin F."/>
            <person name="Silar P."/>
            <person name="Natvig D.O."/>
            <person name="Lalanne C."/>
            <person name="Gautier V."/>
            <person name="Ament-Velasquez S.L."/>
            <person name="Kruys A."/>
            <person name="Hutchinson M.I."/>
            <person name="Powell A.J."/>
            <person name="Barry K."/>
            <person name="Miller A.N."/>
            <person name="Grigoriev I.V."/>
            <person name="Debuchy R."/>
            <person name="Gladieux P."/>
            <person name="Hiltunen Thoren M."/>
            <person name="Johannesson H."/>
        </authorList>
    </citation>
    <scope>NUCLEOTIDE SEQUENCE</scope>
    <source>
        <strain evidence="2">CBS 955.72</strain>
    </source>
</reference>
<feature type="compositionally biased region" description="Polar residues" evidence="1">
    <location>
        <begin position="223"/>
        <end position="237"/>
    </location>
</feature>
<name>A0AAJ0HUS7_9PEZI</name>
<proteinExistence type="predicted"/>
<feature type="compositionally biased region" description="Low complexity" evidence="1">
    <location>
        <begin position="105"/>
        <end position="114"/>
    </location>
</feature>
<dbReference type="EMBL" id="JAUIQD010000001">
    <property type="protein sequence ID" value="KAK3363296.1"/>
    <property type="molecule type" value="Genomic_DNA"/>
</dbReference>
<feature type="compositionally biased region" description="Basic and acidic residues" evidence="1">
    <location>
        <begin position="602"/>
        <end position="613"/>
    </location>
</feature>
<dbReference type="Proteomes" id="UP001275084">
    <property type="component" value="Unassembled WGS sequence"/>
</dbReference>
<protein>
    <submittedName>
        <fullName evidence="2">Uncharacterized protein</fullName>
    </submittedName>
</protein>